<proteinExistence type="predicted"/>
<keyword evidence="1" id="KW-1133">Transmembrane helix</keyword>
<dbReference type="AlphaFoldDB" id="A0A9P0PLU7"/>
<sequence>MRVFLGLIILQSIIKKPEMRQYWSKNPLLLTPFFAKCLSNKRFEAIRSNLHFADNETFDAEHHPNPKLLQRNMWQLTKVFYYTKVDLAESNILLVVDYNDTMGGVDRVDQHLADYTLPRKRGKKYYKKIFFHLFYLALWNSFIIYVKTGGTKSALVYRLELIKQIMEKYHQTEFTPRTGRPSTQLTPLRLIGRHFPDVIPATEKKTNPTRQCGICSRARDERGKKIRRENKYYCADCETPLCVTPCFRIYHTVANI</sequence>
<dbReference type="Pfam" id="PF13843">
    <property type="entry name" value="DDE_Tnp_1_7"/>
    <property type="match status" value="2"/>
</dbReference>
<gene>
    <name evidence="4" type="ORF">ACAOBT_LOCUS19862</name>
</gene>
<dbReference type="PANTHER" id="PTHR46599">
    <property type="entry name" value="PIGGYBAC TRANSPOSABLE ELEMENT-DERIVED PROTEIN 4"/>
    <property type="match status" value="1"/>
</dbReference>
<reference evidence="4" key="1">
    <citation type="submission" date="2022-03" db="EMBL/GenBank/DDBJ databases">
        <authorList>
            <person name="Sayadi A."/>
        </authorList>
    </citation>
    <scope>NUCLEOTIDE SEQUENCE</scope>
</reference>
<dbReference type="PANTHER" id="PTHR46599:SF3">
    <property type="entry name" value="PIGGYBAC TRANSPOSABLE ELEMENT-DERIVED PROTEIN 4"/>
    <property type="match status" value="1"/>
</dbReference>
<comment type="caution">
    <text evidence="4">The sequence shown here is derived from an EMBL/GenBank/DDBJ whole genome shotgun (WGS) entry which is preliminary data.</text>
</comment>
<keyword evidence="1" id="KW-0812">Transmembrane</keyword>
<evidence type="ECO:0000259" key="2">
    <source>
        <dbReference type="Pfam" id="PF13842"/>
    </source>
</evidence>
<keyword evidence="5" id="KW-1185">Reference proteome</keyword>
<evidence type="ECO:0000313" key="5">
    <source>
        <dbReference type="Proteomes" id="UP001152888"/>
    </source>
</evidence>
<feature type="domain" description="PiggyBac transposable element-derived protein 4 C-terminal zinc-finger" evidence="2">
    <location>
        <begin position="204"/>
        <end position="251"/>
    </location>
</feature>
<feature type="transmembrane region" description="Helical" evidence="1">
    <location>
        <begin position="129"/>
        <end position="146"/>
    </location>
</feature>
<accession>A0A9P0PLU7</accession>
<feature type="domain" description="PiggyBac transposable element-derived protein" evidence="3">
    <location>
        <begin position="1"/>
        <end position="64"/>
    </location>
</feature>
<dbReference type="InterPro" id="IPR029526">
    <property type="entry name" value="PGBD"/>
</dbReference>
<dbReference type="Proteomes" id="UP001152888">
    <property type="component" value="Unassembled WGS sequence"/>
</dbReference>
<dbReference type="Pfam" id="PF13842">
    <property type="entry name" value="zf-Tnp_2"/>
    <property type="match status" value="1"/>
</dbReference>
<evidence type="ECO:0000256" key="1">
    <source>
        <dbReference type="SAM" id="Phobius"/>
    </source>
</evidence>
<protein>
    <recommendedName>
        <fullName evidence="6">PiggyBac transposable element-derived protein 4</fullName>
    </recommendedName>
</protein>
<evidence type="ECO:0000313" key="4">
    <source>
        <dbReference type="EMBL" id="CAH1990750.1"/>
    </source>
</evidence>
<feature type="domain" description="PiggyBac transposable element-derived protein" evidence="3">
    <location>
        <begin position="92"/>
        <end position="142"/>
    </location>
</feature>
<dbReference type="OrthoDB" id="75807at2759"/>
<name>A0A9P0PLU7_ACAOB</name>
<organism evidence="4 5">
    <name type="scientific">Acanthoscelides obtectus</name>
    <name type="common">Bean weevil</name>
    <name type="synonym">Bruchus obtectus</name>
    <dbReference type="NCBI Taxonomy" id="200917"/>
    <lineage>
        <taxon>Eukaryota</taxon>
        <taxon>Metazoa</taxon>
        <taxon>Ecdysozoa</taxon>
        <taxon>Arthropoda</taxon>
        <taxon>Hexapoda</taxon>
        <taxon>Insecta</taxon>
        <taxon>Pterygota</taxon>
        <taxon>Neoptera</taxon>
        <taxon>Endopterygota</taxon>
        <taxon>Coleoptera</taxon>
        <taxon>Polyphaga</taxon>
        <taxon>Cucujiformia</taxon>
        <taxon>Chrysomeloidea</taxon>
        <taxon>Chrysomelidae</taxon>
        <taxon>Bruchinae</taxon>
        <taxon>Bruchini</taxon>
        <taxon>Acanthoscelides</taxon>
    </lineage>
</organism>
<dbReference type="InterPro" id="IPR032718">
    <property type="entry name" value="PGBD4_Znf_C"/>
</dbReference>
<evidence type="ECO:0008006" key="6">
    <source>
        <dbReference type="Google" id="ProtNLM"/>
    </source>
</evidence>
<dbReference type="EMBL" id="CAKOFQ010007096">
    <property type="protein sequence ID" value="CAH1990750.1"/>
    <property type="molecule type" value="Genomic_DNA"/>
</dbReference>
<keyword evidence="1" id="KW-0472">Membrane</keyword>
<evidence type="ECO:0000259" key="3">
    <source>
        <dbReference type="Pfam" id="PF13843"/>
    </source>
</evidence>